<protein>
    <submittedName>
        <fullName evidence="2">Uncharacterized protein</fullName>
    </submittedName>
</protein>
<accession>A0A5R8LY95</accession>
<comment type="caution">
    <text evidence="2">The sequence shown here is derived from an EMBL/GenBank/DDBJ whole genome shotgun (WGS) entry which is preliminary data.</text>
</comment>
<evidence type="ECO:0000313" key="2">
    <source>
        <dbReference type="EMBL" id="TLF42351.1"/>
    </source>
</evidence>
<gene>
    <name evidence="2" type="ORF">FEI14_05510</name>
</gene>
<dbReference type="AlphaFoldDB" id="A0A5R8LY95"/>
<dbReference type="EMBL" id="VBWN01000003">
    <property type="protein sequence ID" value="TLF42351.1"/>
    <property type="molecule type" value="Genomic_DNA"/>
</dbReference>
<reference evidence="2 3" key="1">
    <citation type="submission" date="2019-05" db="EMBL/GenBank/DDBJ databases">
        <title>Genome-based reclassification of Lactobacillus casei as Lactobacillus casei subsp. casei. subsp.nov., description of Lactobacillus casei subsp. zeae subsp. nov., and emended description of Lactobacillus casei.</title>
        <authorList>
            <person name="Huang C.-H."/>
        </authorList>
    </citation>
    <scope>NUCLEOTIDE SEQUENCE [LARGE SCALE GENOMIC DNA]</scope>
    <source>
        <strain evidence="2 3">CRBIP24.58</strain>
    </source>
</reference>
<keyword evidence="1" id="KW-0812">Transmembrane</keyword>
<organism evidence="2 3">
    <name type="scientific">Lacticaseibacillus zeae</name>
    <name type="common">Lactobacillus zeae</name>
    <dbReference type="NCBI Taxonomy" id="57037"/>
    <lineage>
        <taxon>Bacteria</taxon>
        <taxon>Bacillati</taxon>
        <taxon>Bacillota</taxon>
        <taxon>Bacilli</taxon>
        <taxon>Lactobacillales</taxon>
        <taxon>Lactobacillaceae</taxon>
        <taxon>Lacticaseibacillus</taxon>
    </lineage>
</organism>
<sequence length="172" mass="19450">MHPRTKAIWLSLMTIILVLFAFALFTNARVNKYREHVIPMNQRATLTQTTQMRVFSASQSKNAPKSLKKADQVVLNNNKRATGTYILIQTITKYAGSPAHIALNVDNSQIYQPILPGTSKTSTGWQYLFYVRTQIKQDTQLLLSVDNPKVPNHSRNIFVVHPNNNDKGGKVK</sequence>
<keyword evidence="1" id="KW-0472">Membrane</keyword>
<evidence type="ECO:0000313" key="3">
    <source>
        <dbReference type="Proteomes" id="UP000307781"/>
    </source>
</evidence>
<proteinExistence type="predicted"/>
<feature type="transmembrane region" description="Helical" evidence="1">
    <location>
        <begin position="7"/>
        <end position="25"/>
    </location>
</feature>
<keyword evidence="1" id="KW-1133">Transmembrane helix</keyword>
<name>A0A5R8LY95_LACZE</name>
<dbReference type="Proteomes" id="UP000307781">
    <property type="component" value="Unassembled WGS sequence"/>
</dbReference>
<evidence type="ECO:0000256" key="1">
    <source>
        <dbReference type="SAM" id="Phobius"/>
    </source>
</evidence>
<dbReference type="RefSeq" id="WP_010493023.1">
    <property type="nucleotide sequence ID" value="NZ_CABMJL010000023.1"/>
</dbReference>